<organism evidence="1 2">
    <name type="scientific">Anaeramoeba flamelloides</name>
    <dbReference type="NCBI Taxonomy" id="1746091"/>
    <lineage>
        <taxon>Eukaryota</taxon>
        <taxon>Metamonada</taxon>
        <taxon>Anaeramoebidae</taxon>
        <taxon>Anaeramoeba</taxon>
    </lineage>
</organism>
<evidence type="ECO:0000313" key="2">
    <source>
        <dbReference type="Proteomes" id="UP001146793"/>
    </source>
</evidence>
<dbReference type="EMBL" id="JANTQA010000076">
    <property type="protein sequence ID" value="KAJ3423753.1"/>
    <property type="molecule type" value="Genomic_DNA"/>
</dbReference>
<reference evidence="1" key="1">
    <citation type="submission" date="2022-08" db="EMBL/GenBank/DDBJ databases">
        <title>Novel sulphate-reducing endosymbionts in the free-living metamonad Anaeramoeba.</title>
        <authorList>
            <person name="Jerlstrom-Hultqvist J."/>
            <person name="Cepicka I."/>
            <person name="Gallot-Lavallee L."/>
            <person name="Salas-Leiva D."/>
            <person name="Curtis B.A."/>
            <person name="Zahonova K."/>
            <person name="Pipaliya S."/>
            <person name="Dacks J."/>
            <person name="Roger A.J."/>
        </authorList>
    </citation>
    <scope>NUCLEOTIDE SEQUENCE</scope>
    <source>
        <strain evidence="1">Busselton2</strain>
    </source>
</reference>
<dbReference type="AlphaFoldDB" id="A0AAV7Y8F1"/>
<name>A0AAV7Y8F1_9EUKA</name>
<accession>A0AAV7Y8F1</accession>
<protein>
    <recommendedName>
        <fullName evidence="3">Biogenesis of lysosome-related organelles complex 1 subunit 1</fullName>
    </recommendedName>
</protein>
<evidence type="ECO:0008006" key="3">
    <source>
        <dbReference type="Google" id="ProtNLM"/>
    </source>
</evidence>
<gene>
    <name evidence="1" type="ORF">M0812_30287</name>
</gene>
<proteinExistence type="predicted"/>
<sequence>MDSITDFFSDFQNRRNTMVKNNENKWNDVKASGNQLNTTLVDNVNDLISTIYHNQKIIDHKCAQLKDQTTNSLSLHSQASNDLVKFEKEFLTVTSIVDWARSIEKKLKGIHHYYQKIENSEKD</sequence>
<comment type="caution">
    <text evidence="1">The sequence shown here is derived from an EMBL/GenBank/DDBJ whole genome shotgun (WGS) entry which is preliminary data.</text>
</comment>
<dbReference type="Proteomes" id="UP001146793">
    <property type="component" value="Unassembled WGS sequence"/>
</dbReference>
<dbReference type="Pfam" id="PF06320">
    <property type="entry name" value="GCN5L1"/>
    <property type="match status" value="1"/>
</dbReference>
<evidence type="ECO:0000313" key="1">
    <source>
        <dbReference type="EMBL" id="KAJ3423753.1"/>
    </source>
</evidence>